<feature type="compositionally biased region" description="Pro residues" evidence="5">
    <location>
        <begin position="700"/>
        <end position="724"/>
    </location>
</feature>
<proteinExistence type="predicted"/>
<feature type="transmembrane region" description="Helical" evidence="6">
    <location>
        <begin position="73"/>
        <end position="92"/>
    </location>
</feature>
<dbReference type="PANTHER" id="PTHR45339:SF5">
    <property type="entry name" value="HISTIDINE KINASE"/>
    <property type="match status" value="1"/>
</dbReference>
<dbReference type="PROSITE" id="PS50110">
    <property type="entry name" value="RESPONSE_REGULATORY"/>
    <property type="match status" value="2"/>
</dbReference>
<dbReference type="SUPFAM" id="SSF55874">
    <property type="entry name" value="ATPase domain of HSP90 chaperone/DNA topoisomerase II/histidine kinase"/>
    <property type="match status" value="1"/>
</dbReference>
<evidence type="ECO:0000256" key="5">
    <source>
        <dbReference type="SAM" id="MobiDB-lite"/>
    </source>
</evidence>
<dbReference type="Pfam" id="PF01627">
    <property type="entry name" value="Hpt"/>
    <property type="match status" value="1"/>
</dbReference>
<evidence type="ECO:0000313" key="9">
    <source>
        <dbReference type="EMBL" id="MDT0632307.1"/>
    </source>
</evidence>
<evidence type="ECO:0000256" key="6">
    <source>
        <dbReference type="SAM" id="Phobius"/>
    </source>
</evidence>
<dbReference type="InterPro" id="IPR005467">
    <property type="entry name" value="His_kinase_dom"/>
</dbReference>
<dbReference type="CDD" id="cd17546">
    <property type="entry name" value="REC_hyHK_CKI1_RcsC-like"/>
    <property type="match status" value="1"/>
</dbReference>
<dbReference type="RefSeq" id="WP_311664076.1">
    <property type="nucleotide sequence ID" value="NZ_JAVRHT010000025.1"/>
</dbReference>
<keyword evidence="6" id="KW-1133">Transmembrane helix</keyword>
<accession>A0ABU3BSN7</accession>
<feature type="modified residue" description="4-aspartylphosphate" evidence="4">
    <location>
        <position position="617"/>
    </location>
</feature>
<dbReference type="SUPFAM" id="SSF47226">
    <property type="entry name" value="Histidine-containing phosphotransfer domain, HPT domain"/>
    <property type="match status" value="1"/>
</dbReference>
<organism evidence="9 10">
    <name type="scientific">Rubrivirga litoralis</name>
    <dbReference type="NCBI Taxonomy" id="3075598"/>
    <lineage>
        <taxon>Bacteria</taxon>
        <taxon>Pseudomonadati</taxon>
        <taxon>Rhodothermota</taxon>
        <taxon>Rhodothermia</taxon>
        <taxon>Rhodothermales</taxon>
        <taxon>Rubricoccaceae</taxon>
        <taxon>Rubrivirga</taxon>
    </lineage>
</organism>
<dbReference type="EC" id="2.7.13.3" evidence="2"/>
<dbReference type="Proteomes" id="UP001267426">
    <property type="component" value="Unassembled WGS sequence"/>
</dbReference>
<feature type="compositionally biased region" description="Low complexity" evidence="5">
    <location>
        <begin position="690"/>
        <end position="699"/>
    </location>
</feature>
<dbReference type="PROSITE" id="PS50109">
    <property type="entry name" value="HIS_KIN"/>
    <property type="match status" value="1"/>
</dbReference>
<dbReference type="InterPro" id="IPR008207">
    <property type="entry name" value="Sig_transdc_His_kin_Hpt_dom"/>
</dbReference>
<dbReference type="InterPro" id="IPR036890">
    <property type="entry name" value="HATPase_C_sf"/>
</dbReference>
<dbReference type="CDD" id="cd00088">
    <property type="entry name" value="HPT"/>
    <property type="match status" value="1"/>
</dbReference>
<protein>
    <recommendedName>
        <fullName evidence="2">histidine kinase</fullName>
        <ecNumber evidence="2">2.7.13.3</ecNumber>
    </recommendedName>
</protein>
<evidence type="ECO:0000259" key="7">
    <source>
        <dbReference type="PROSITE" id="PS50109"/>
    </source>
</evidence>
<feature type="domain" description="Response regulatory" evidence="8">
    <location>
        <begin position="428"/>
        <end position="541"/>
    </location>
</feature>
<dbReference type="Pfam" id="PF00512">
    <property type="entry name" value="HisKA"/>
    <property type="match status" value="1"/>
</dbReference>
<dbReference type="PRINTS" id="PR00344">
    <property type="entry name" value="BCTRLSENSOR"/>
</dbReference>
<keyword evidence="3 4" id="KW-0597">Phosphoprotein</keyword>
<dbReference type="PANTHER" id="PTHR45339">
    <property type="entry name" value="HYBRID SIGNAL TRANSDUCTION HISTIDINE KINASE J"/>
    <property type="match status" value="1"/>
</dbReference>
<dbReference type="InterPro" id="IPR036097">
    <property type="entry name" value="HisK_dim/P_sf"/>
</dbReference>
<feature type="region of interest" description="Disordered" evidence="5">
    <location>
        <begin position="683"/>
        <end position="731"/>
    </location>
</feature>
<gene>
    <name evidence="9" type="ORF">RM540_11165</name>
</gene>
<dbReference type="SUPFAM" id="SSF52172">
    <property type="entry name" value="CheY-like"/>
    <property type="match status" value="2"/>
</dbReference>
<dbReference type="SMART" id="SM00387">
    <property type="entry name" value="HATPase_c"/>
    <property type="match status" value="1"/>
</dbReference>
<dbReference type="InterPro" id="IPR011006">
    <property type="entry name" value="CheY-like_superfamily"/>
</dbReference>
<feature type="transmembrane region" description="Helical" evidence="6">
    <location>
        <begin position="98"/>
        <end position="115"/>
    </location>
</feature>
<dbReference type="Gene3D" id="1.20.120.160">
    <property type="entry name" value="HPT domain"/>
    <property type="match status" value="1"/>
</dbReference>
<dbReference type="Pfam" id="PF00072">
    <property type="entry name" value="Response_reg"/>
    <property type="match status" value="1"/>
</dbReference>
<evidence type="ECO:0000313" key="10">
    <source>
        <dbReference type="Proteomes" id="UP001267426"/>
    </source>
</evidence>
<dbReference type="CDD" id="cd00082">
    <property type="entry name" value="HisKA"/>
    <property type="match status" value="1"/>
</dbReference>
<comment type="catalytic activity">
    <reaction evidence="1">
        <text>ATP + protein L-histidine = ADP + protein N-phospho-L-histidine.</text>
        <dbReference type="EC" id="2.7.13.3"/>
    </reaction>
</comment>
<dbReference type="Pfam" id="PF02518">
    <property type="entry name" value="HATPase_c"/>
    <property type="match status" value="1"/>
</dbReference>
<evidence type="ECO:0000256" key="4">
    <source>
        <dbReference type="PROSITE-ProRule" id="PRU00169"/>
    </source>
</evidence>
<feature type="modified residue" description="4-aspartylphosphate" evidence="4">
    <location>
        <position position="478"/>
    </location>
</feature>
<keyword evidence="6" id="KW-0812">Transmembrane</keyword>
<dbReference type="EMBL" id="JAVRHT010000025">
    <property type="protein sequence ID" value="MDT0632307.1"/>
    <property type="molecule type" value="Genomic_DNA"/>
</dbReference>
<dbReference type="SMART" id="SM00073">
    <property type="entry name" value="HPT"/>
    <property type="match status" value="1"/>
</dbReference>
<keyword evidence="6" id="KW-0472">Membrane</keyword>
<evidence type="ECO:0000256" key="3">
    <source>
        <dbReference type="ARBA" id="ARBA00022553"/>
    </source>
</evidence>
<evidence type="ECO:0000256" key="2">
    <source>
        <dbReference type="ARBA" id="ARBA00012438"/>
    </source>
</evidence>
<dbReference type="SMART" id="SM00388">
    <property type="entry name" value="HisKA"/>
    <property type="match status" value="1"/>
</dbReference>
<dbReference type="InterPro" id="IPR004358">
    <property type="entry name" value="Sig_transdc_His_kin-like_C"/>
</dbReference>
<feature type="domain" description="Response regulatory" evidence="8">
    <location>
        <begin position="563"/>
        <end position="685"/>
    </location>
</feature>
<dbReference type="InterPro" id="IPR003661">
    <property type="entry name" value="HisK_dim/P_dom"/>
</dbReference>
<evidence type="ECO:0000256" key="1">
    <source>
        <dbReference type="ARBA" id="ARBA00000085"/>
    </source>
</evidence>
<dbReference type="Gene3D" id="1.10.287.130">
    <property type="match status" value="1"/>
</dbReference>
<dbReference type="SUPFAM" id="SSF47384">
    <property type="entry name" value="Homodimeric domain of signal transducing histidine kinase"/>
    <property type="match status" value="1"/>
</dbReference>
<feature type="transmembrane region" description="Helical" evidence="6">
    <location>
        <begin position="120"/>
        <end position="138"/>
    </location>
</feature>
<dbReference type="InterPro" id="IPR003594">
    <property type="entry name" value="HATPase_dom"/>
</dbReference>
<keyword evidence="10" id="KW-1185">Reference proteome</keyword>
<dbReference type="InterPro" id="IPR001789">
    <property type="entry name" value="Sig_transdc_resp-reg_receiver"/>
</dbReference>
<reference evidence="9 10" key="1">
    <citation type="submission" date="2023-09" db="EMBL/GenBank/DDBJ databases">
        <authorList>
            <person name="Rey-Velasco X."/>
        </authorList>
    </citation>
    <scope>NUCLEOTIDE SEQUENCE [LARGE SCALE GENOMIC DNA]</scope>
    <source>
        <strain evidence="9 10">F394</strain>
    </source>
</reference>
<evidence type="ECO:0000259" key="8">
    <source>
        <dbReference type="PROSITE" id="PS50110"/>
    </source>
</evidence>
<sequence length="846" mass="86770">MASSETAPSAPRLLLYQALLFVGGAALVTIGAAYALGEGTVGPAAGRLALGLSAVALAGIMVTSMWARRNMLVLVYALFLVVSVWQIGLSYVGGLSPATAFGVVLTFVGCAAGMTSTRGVVAFSAAFLTAAAAVALAVEDPLVPTNAYLATLVSLAVLSALVSRTVHRSLRLMDEARREALGAARAKSEFLATMSHEIRTPMNGVIGMTELLAASDLTRDQRDYVETVQASGEALLSIINDVLDLSKIEADRVDLEEVPVGVRPFCDEAVGLVARAAAEKGVEVVCRVRPEVPCEVLVDPVRLRQVLLNLLSNAVKFTDAGSVVLDVACAERRRGRAALHVRVVDTGVGLAPGSAEAIFDSFAQADASTTRRFGGTGLGLTISKRLVALMGGEVWAEGEPGEGSTFHVTLSLPELSGPPPRPAPTGRTLLVVEDHDDARRAVADLAAGAGLTVRAAASAAEALAWVDGGGRYDLAAVDLTLGAGGAVGLAERLRLHPDLADRPLLLLAPLGAAVPTAGRFDAVLTKPLRTAAFEAALTGLGGADPDTCDAPAAPSPPAFGGLRVLLVEDHAVNQRVALGLLRQAGVEADLAEDGGGAVRAVTAADAGGRGYDVVFMDVQMPGMDGLEATRRVRAALPPERQPRIVALTANAFSTDAAACRAAGMDRVLAKPVRPGALRDALRETVAGRSAPPDGARPAPTDAPPAEPDAAPPEAAPPEAAPPPTSGSEGSLSADAVLDHLRPICEGDDGLVGEILDAYLRTDVSLLAELSGSAAEVVSAAHKLKAAAGTLGADALAAQAHRLEVEARTGSAPRDGVRALERGLLAFRENVAEARGRLHTAPPVVSR</sequence>
<feature type="domain" description="Histidine kinase" evidence="7">
    <location>
        <begin position="193"/>
        <end position="414"/>
    </location>
</feature>
<dbReference type="InterPro" id="IPR036641">
    <property type="entry name" value="HPT_dom_sf"/>
</dbReference>
<dbReference type="CDD" id="cd16922">
    <property type="entry name" value="HATPase_EvgS-ArcB-TorS-like"/>
    <property type="match status" value="1"/>
</dbReference>
<dbReference type="Gene3D" id="3.40.50.2300">
    <property type="match status" value="2"/>
</dbReference>
<feature type="transmembrane region" description="Helical" evidence="6">
    <location>
        <begin position="48"/>
        <end position="66"/>
    </location>
</feature>
<dbReference type="SMART" id="SM00448">
    <property type="entry name" value="REC"/>
    <property type="match status" value="2"/>
</dbReference>
<comment type="caution">
    <text evidence="9">The sequence shown here is derived from an EMBL/GenBank/DDBJ whole genome shotgun (WGS) entry which is preliminary data.</text>
</comment>
<feature type="transmembrane region" description="Helical" evidence="6">
    <location>
        <begin position="13"/>
        <end position="36"/>
    </location>
</feature>
<dbReference type="Gene3D" id="3.30.565.10">
    <property type="entry name" value="Histidine kinase-like ATPase, C-terminal domain"/>
    <property type="match status" value="1"/>
</dbReference>
<name>A0ABU3BSN7_9BACT</name>